<dbReference type="SFLD" id="SFLDS00029">
    <property type="entry name" value="Radical_SAM"/>
    <property type="match status" value="1"/>
</dbReference>
<evidence type="ECO:0000313" key="10">
    <source>
        <dbReference type="Proteomes" id="UP001199319"/>
    </source>
</evidence>
<evidence type="ECO:0000259" key="8">
    <source>
        <dbReference type="PROSITE" id="PS51918"/>
    </source>
</evidence>
<keyword evidence="2" id="KW-0004">4Fe-4S</keyword>
<evidence type="ECO:0000256" key="1">
    <source>
        <dbReference type="ARBA" id="ARBA00001966"/>
    </source>
</evidence>
<proteinExistence type="predicted"/>
<dbReference type="Gene3D" id="3.20.20.70">
    <property type="entry name" value="Aldolase class I"/>
    <property type="match status" value="1"/>
</dbReference>
<evidence type="ECO:0000313" key="9">
    <source>
        <dbReference type="EMBL" id="MCC2130715.1"/>
    </source>
</evidence>
<dbReference type="SUPFAM" id="SSF102114">
    <property type="entry name" value="Radical SAM enzymes"/>
    <property type="match status" value="1"/>
</dbReference>
<dbReference type="InterPro" id="IPR000385">
    <property type="entry name" value="MoaA_NifB_PqqE_Fe-S-bd_CS"/>
</dbReference>
<keyword evidence="7" id="KW-0411">Iron-sulfur</keyword>
<dbReference type="InterPro" id="IPR013785">
    <property type="entry name" value="Aldolase_TIM"/>
</dbReference>
<dbReference type="Proteomes" id="UP001199319">
    <property type="component" value="Unassembled WGS sequence"/>
</dbReference>
<gene>
    <name evidence="9" type="ORF">LKD37_14555</name>
</gene>
<comment type="caution">
    <text evidence="9">The sequence shown here is derived from an EMBL/GenBank/DDBJ whole genome shotgun (WGS) entry which is preliminary data.</text>
</comment>
<dbReference type="PANTHER" id="PTHR11228:SF7">
    <property type="entry name" value="PQQA PEPTIDE CYCLASE"/>
    <property type="match status" value="1"/>
</dbReference>
<evidence type="ECO:0000256" key="7">
    <source>
        <dbReference type="ARBA" id="ARBA00023014"/>
    </source>
</evidence>
<dbReference type="GO" id="GO:0046872">
    <property type="term" value="F:metal ion binding"/>
    <property type="evidence" value="ECO:0007669"/>
    <property type="project" value="UniProtKB-KW"/>
</dbReference>
<feature type="domain" description="Radical SAM core" evidence="8">
    <location>
        <begin position="1"/>
        <end position="203"/>
    </location>
</feature>
<dbReference type="GO" id="GO:0051539">
    <property type="term" value="F:4 iron, 4 sulfur cluster binding"/>
    <property type="evidence" value="ECO:0007669"/>
    <property type="project" value="UniProtKB-KW"/>
</dbReference>
<organism evidence="9 10">
    <name type="scientific">Brotocaccenecus cirricatena</name>
    <dbReference type="NCBI Taxonomy" id="3064195"/>
    <lineage>
        <taxon>Bacteria</taxon>
        <taxon>Bacillati</taxon>
        <taxon>Bacillota</taxon>
        <taxon>Clostridia</taxon>
        <taxon>Eubacteriales</taxon>
        <taxon>Oscillospiraceae</taxon>
        <taxon>Brotocaccenecus</taxon>
    </lineage>
</organism>
<dbReference type="SFLD" id="SFLDG01067">
    <property type="entry name" value="SPASM/twitch_domain_containing"/>
    <property type="match status" value="1"/>
</dbReference>
<accession>A0AAE3DFJ7</accession>
<dbReference type="PROSITE" id="PS51918">
    <property type="entry name" value="RADICAL_SAM"/>
    <property type="match status" value="1"/>
</dbReference>
<dbReference type="EMBL" id="JAJEPW010000065">
    <property type="protein sequence ID" value="MCC2130715.1"/>
    <property type="molecule type" value="Genomic_DNA"/>
</dbReference>
<dbReference type="CDD" id="cd01335">
    <property type="entry name" value="Radical_SAM"/>
    <property type="match status" value="1"/>
</dbReference>
<evidence type="ECO:0000256" key="4">
    <source>
        <dbReference type="ARBA" id="ARBA00022723"/>
    </source>
</evidence>
<dbReference type="RefSeq" id="WP_302929865.1">
    <property type="nucleotide sequence ID" value="NZ_JAJEPW010000065.1"/>
</dbReference>
<reference evidence="9" key="1">
    <citation type="submission" date="2021-10" db="EMBL/GenBank/DDBJ databases">
        <title>Anaerobic single-cell dispensing facilitates the cultivation of human gut bacteria.</title>
        <authorList>
            <person name="Afrizal A."/>
        </authorList>
    </citation>
    <scope>NUCLEOTIDE SEQUENCE</scope>
    <source>
        <strain evidence="9">CLA-AA-H272</strain>
    </source>
</reference>
<name>A0AAE3DFJ7_9FIRM</name>
<keyword evidence="10" id="KW-1185">Reference proteome</keyword>
<evidence type="ECO:0000256" key="5">
    <source>
        <dbReference type="ARBA" id="ARBA00023002"/>
    </source>
</evidence>
<keyword evidence="6" id="KW-0408">Iron</keyword>
<keyword evidence="5" id="KW-0560">Oxidoreductase</keyword>
<dbReference type="PANTHER" id="PTHR11228">
    <property type="entry name" value="RADICAL SAM DOMAIN PROTEIN"/>
    <property type="match status" value="1"/>
</dbReference>
<keyword evidence="4" id="KW-0479">Metal-binding</keyword>
<evidence type="ECO:0000256" key="3">
    <source>
        <dbReference type="ARBA" id="ARBA00022691"/>
    </source>
</evidence>
<sequence>MPNIMLTYRCNLSCPYCFANEFVNKQSTDITFENFQSAVRFITKDGPAFLGLIGGEPTLHKDFKRILTAIIEDRKIKECTIYTNGLELDSYFDEVASPKFRLLVNCNSPETIGETRFARIVNNLDILINQRYMRDRINLGINYYSDDLDCSFIIELLKRFDLHRVRLSLTVPDFSVCGTVSSVAFFRQRKQSLMKLLKQFSDNAIVPYYDCNKPPVCIWTDDEKQWIQEYLDRYGVKESNLLETNSLCYPVIDILPTLEAVRCFGMSSFEKVHIHDFDTVTDLASYFLNRVDCEAYRIADCTDCRACYYRKTRHCTAGCIGFKSEYIKKVNESVDTVLVGDC</sequence>
<evidence type="ECO:0000256" key="6">
    <source>
        <dbReference type="ARBA" id="ARBA00023004"/>
    </source>
</evidence>
<keyword evidence="3" id="KW-0949">S-adenosyl-L-methionine</keyword>
<protein>
    <submittedName>
        <fullName evidence="9">Radical SAM protein</fullName>
    </submittedName>
</protein>
<dbReference type="Pfam" id="PF04055">
    <property type="entry name" value="Radical_SAM"/>
    <property type="match status" value="1"/>
</dbReference>
<dbReference type="AlphaFoldDB" id="A0AAE3DFJ7"/>
<dbReference type="PROSITE" id="PS01305">
    <property type="entry name" value="MOAA_NIFB_PQQE"/>
    <property type="match status" value="1"/>
</dbReference>
<dbReference type="InterPro" id="IPR058240">
    <property type="entry name" value="rSAM_sf"/>
</dbReference>
<comment type="cofactor">
    <cofactor evidence="1">
        <name>[4Fe-4S] cluster</name>
        <dbReference type="ChEBI" id="CHEBI:49883"/>
    </cofactor>
</comment>
<evidence type="ECO:0000256" key="2">
    <source>
        <dbReference type="ARBA" id="ARBA00022485"/>
    </source>
</evidence>
<dbReference type="InterPro" id="IPR050377">
    <property type="entry name" value="Radical_SAM_PqqE_MftC-like"/>
</dbReference>
<dbReference type="GO" id="GO:0016491">
    <property type="term" value="F:oxidoreductase activity"/>
    <property type="evidence" value="ECO:0007669"/>
    <property type="project" value="UniProtKB-KW"/>
</dbReference>
<dbReference type="InterPro" id="IPR007197">
    <property type="entry name" value="rSAM"/>
</dbReference>